<dbReference type="Proteomes" id="UP000004959">
    <property type="component" value="Chromosome"/>
</dbReference>
<feature type="transmembrane region" description="Helical" evidence="1">
    <location>
        <begin position="12"/>
        <end position="35"/>
    </location>
</feature>
<keyword evidence="1" id="KW-1133">Transmembrane helix</keyword>
<dbReference type="PATRIC" id="fig|1045004.4.peg.1358"/>
<evidence type="ECO:0000256" key="1">
    <source>
        <dbReference type="SAM" id="Phobius"/>
    </source>
</evidence>
<gene>
    <name evidence="2" type="ORF">OKIT_1383</name>
</gene>
<dbReference type="HOGENOM" id="CLU_081833_1_0_9"/>
<dbReference type="InterPro" id="IPR009793">
    <property type="entry name" value="DUF1361"/>
</dbReference>
<dbReference type="STRING" id="336988.NT96_00555"/>
<accession>G9WFU3</accession>
<feature type="transmembrane region" description="Helical" evidence="1">
    <location>
        <begin position="68"/>
        <end position="89"/>
    </location>
</feature>
<proteinExistence type="predicted"/>
<sequence length="228" mass="26556">MLNELKNKRNYRLTFGLIFTYLVLGVVAFFFADYIPLVRAYLWNIFLALLPLVFALIIDFLHDHKAPIFITLIIGLAWLFVFPNSPYMITDLAHLNLYRVSYGLNISTFHSAWFGVLFATFSIITGVLMGMLSLYIVDEIIRKRFNTPLAWLFSVIVSGLAGFGIFLGRFPRFNSWDILRRPRFLLSNILRQLNEHTLGFVILFATMTLALYWLFYLIFNDGRKTDKI</sequence>
<dbReference type="EMBL" id="AFVZ01000001">
    <property type="protein sequence ID" value="EHN59466.1"/>
    <property type="molecule type" value="Genomic_DNA"/>
</dbReference>
<dbReference type="eggNOG" id="COG4330">
    <property type="taxonomic scope" value="Bacteria"/>
</dbReference>
<protein>
    <submittedName>
        <fullName evidence="2">Membrane protein</fullName>
    </submittedName>
</protein>
<keyword evidence="1" id="KW-0812">Transmembrane</keyword>
<comment type="caution">
    <text evidence="2">The sequence shown here is derived from an EMBL/GenBank/DDBJ whole genome shotgun (WGS) entry which is preliminary data.</text>
</comment>
<feature type="transmembrane region" description="Helical" evidence="1">
    <location>
        <begin position="41"/>
        <end position="61"/>
    </location>
</feature>
<organism evidence="2 3">
    <name type="scientific">Oenococcus kitaharae DSM 17330</name>
    <dbReference type="NCBI Taxonomy" id="1045004"/>
    <lineage>
        <taxon>Bacteria</taxon>
        <taxon>Bacillati</taxon>
        <taxon>Bacillota</taxon>
        <taxon>Bacilli</taxon>
        <taxon>Lactobacillales</taxon>
        <taxon>Lactobacillaceae</taxon>
        <taxon>Oenococcus</taxon>
    </lineage>
</organism>
<dbReference type="RefSeq" id="WP_007746395.1">
    <property type="nucleotide sequence ID" value="NZ_CM001398.1"/>
</dbReference>
<keyword evidence="1" id="KW-0472">Membrane</keyword>
<dbReference type="Pfam" id="PF07099">
    <property type="entry name" value="DUF1361"/>
    <property type="match status" value="1"/>
</dbReference>
<evidence type="ECO:0000313" key="2">
    <source>
        <dbReference type="EMBL" id="EHN59466.1"/>
    </source>
</evidence>
<keyword evidence="3" id="KW-1185">Reference proteome</keyword>
<evidence type="ECO:0000313" key="3">
    <source>
        <dbReference type="Proteomes" id="UP000004959"/>
    </source>
</evidence>
<dbReference type="AlphaFoldDB" id="G9WFU3"/>
<name>G9WFU3_9LACO</name>
<feature type="transmembrane region" description="Helical" evidence="1">
    <location>
        <begin position="198"/>
        <end position="219"/>
    </location>
</feature>
<feature type="transmembrane region" description="Helical" evidence="1">
    <location>
        <begin position="149"/>
        <end position="170"/>
    </location>
</feature>
<reference evidence="2 3" key="1">
    <citation type="journal article" date="2012" name="PLoS ONE">
        <title>Functional divergence in the genus oenococcus as predicted by genome sequencing of the newly-described species, Oenococcus kitaharae.</title>
        <authorList>
            <person name="Borneman A.R."/>
            <person name="McCarthy J.M."/>
            <person name="Chambers P.J."/>
            <person name="Bartowsky E.J."/>
        </authorList>
    </citation>
    <scope>NUCLEOTIDE SEQUENCE [LARGE SCALE GENOMIC DNA]</scope>
    <source>
        <strain evidence="3">DSM17330</strain>
    </source>
</reference>
<feature type="transmembrane region" description="Helical" evidence="1">
    <location>
        <begin position="109"/>
        <end position="137"/>
    </location>
</feature>